<keyword evidence="1" id="KW-0812">Transmembrane</keyword>
<dbReference type="AlphaFoldDB" id="A0A0E9SJ99"/>
<keyword evidence="1" id="KW-0472">Membrane</keyword>
<evidence type="ECO:0000256" key="1">
    <source>
        <dbReference type="SAM" id="Phobius"/>
    </source>
</evidence>
<reference evidence="2" key="1">
    <citation type="submission" date="2014-11" db="EMBL/GenBank/DDBJ databases">
        <authorList>
            <person name="Amaro Gonzalez C."/>
        </authorList>
    </citation>
    <scope>NUCLEOTIDE SEQUENCE</scope>
</reference>
<evidence type="ECO:0000313" key="2">
    <source>
        <dbReference type="EMBL" id="JAH41376.1"/>
    </source>
</evidence>
<proteinExistence type="predicted"/>
<feature type="transmembrane region" description="Helical" evidence="1">
    <location>
        <begin position="12"/>
        <end position="33"/>
    </location>
</feature>
<organism evidence="2">
    <name type="scientific">Anguilla anguilla</name>
    <name type="common">European freshwater eel</name>
    <name type="synonym">Muraena anguilla</name>
    <dbReference type="NCBI Taxonomy" id="7936"/>
    <lineage>
        <taxon>Eukaryota</taxon>
        <taxon>Metazoa</taxon>
        <taxon>Chordata</taxon>
        <taxon>Craniata</taxon>
        <taxon>Vertebrata</taxon>
        <taxon>Euteleostomi</taxon>
        <taxon>Actinopterygii</taxon>
        <taxon>Neopterygii</taxon>
        <taxon>Teleostei</taxon>
        <taxon>Anguilliformes</taxon>
        <taxon>Anguillidae</taxon>
        <taxon>Anguilla</taxon>
    </lineage>
</organism>
<reference evidence="2" key="2">
    <citation type="journal article" date="2015" name="Fish Shellfish Immunol.">
        <title>Early steps in the European eel (Anguilla anguilla)-Vibrio vulnificus interaction in the gills: Role of the RtxA13 toxin.</title>
        <authorList>
            <person name="Callol A."/>
            <person name="Pajuelo D."/>
            <person name="Ebbesson L."/>
            <person name="Teles M."/>
            <person name="MacKenzie S."/>
            <person name="Amaro C."/>
        </authorList>
    </citation>
    <scope>NUCLEOTIDE SEQUENCE</scope>
</reference>
<sequence>MLQERQEMGQICVILIKLYIFLVSNKNYVYVLLTFNVNLNI</sequence>
<keyword evidence="1" id="KW-1133">Transmembrane helix</keyword>
<accession>A0A0E9SJ99</accession>
<protein>
    <submittedName>
        <fullName evidence="2">Uncharacterized protein</fullName>
    </submittedName>
</protein>
<dbReference type="EMBL" id="GBXM01067201">
    <property type="protein sequence ID" value="JAH41376.1"/>
    <property type="molecule type" value="Transcribed_RNA"/>
</dbReference>
<name>A0A0E9SJ99_ANGAN</name>